<feature type="signal peptide" evidence="14">
    <location>
        <begin position="1"/>
        <end position="19"/>
    </location>
</feature>
<dbReference type="EC" id="1.15.1.1" evidence="5"/>
<keyword evidence="14" id="KW-0732">Signal</keyword>
<dbReference type="GO" id="GO:0005576">
    <property type="term" value="C:extracellular region"/>
    <property type="evidence" value="ECO:0007669"/>
    <property type="project" value="UniProtKB-ARBA"/>
</dbReference>
<feature type="chain" id="PRO_5043915201" description="superoxide dismutase" evidence="14">
    <location>
        <begin position="20"/>
        <end position="196"/>
    </location>
</feature>
<keyword evidence="11" id="KW-0186">Copper</keyword>
<sequence>MVSLTTVLPTAALVSLVAAGAAPILSDSPANAAYKATFNKGGVTGQVSFTTDQGGYVKVSVNLSNLPNYGGPFLYHVHQKPVPLNGNCTATLGHLNPYNGSETATTPATKEVGDLSGKHGEINGTSLSTTYIDQYLSLNPSNPAFVGGLSVVVHLHNLTRIACANITMDTPVVNAADNMFSKLSIPLAVGAAALLL</sequence>
<evidence type="ECO:0000256" key="3">
    <source>
        <dbReference type="ARBA" id="ARBA00004589"/>
    </source>
</evidence>
<dbReference type="InterPro" id="IPR001424">
    <property type="entry name" value="SOD_Cu_Zn_dom"/>
</dbReference>
<protein>
    <recommendedName>
        <fullName evidence="5">superoxide dismutase</fullName>
        <ecNumber evidence="5">1.15.1.1</ecNumber>
    </recommendedName>
</protein>
<evidence type="ECO:0000256" key="6">
    <source>
        <dbReference type="ARBA" id="ARBA00022512"/>
    </source>
</evidence>
<dbReference type="InterPro" id="IPR036423">
    <property type="entry name" value="SOD-like_Cu/Zn_dom_sf"/>
</dbReference>
<evidence type="ECO:0000256" key="1">
    <source>
        <dbReference type="ARBA" id="ARBA00001935"/>
    </source>
</evidence>
<comment type="subcellular location">
    <subcellularLocation>
        <location evidence="3">Membrane</location>
        <topology evidence="3">Lipid-anchor</topology>
        <topology evidence="3">GPI-anchor</topology>
    </subcellularLocation>
    <subcellularLocation>
        <location evidence="2">Secreted</location>
        <location evidence="2">Cell wall</location>
    </subcellularLocation>
</comment>
<dbReference type="GO" id="GO:0046872">
    <property type="term" value="F:metal ion binding"/>
    <property type="evidence" value="ECO:0007669"/>
    <property type="project" value="InterPro"/>
</dbReference>
<dbReference type="InterPro" id="IPR053257">
    <property type="entry name" value="Cu-only_SOD"/>
</dbReference>
<dbReference type="Proteomes" id="UP001338582">
    <property type="component" value="Chromosome 4"/>
</dbReference>
<evidence type="ECO:0000256" key="9">
    <source>
        <dbReference type="ARBA" id="ARBA00022862"/>
    </source>
</evidence>
<keyword evidence="8" id="KW-0325">Glycoprotein</keyword>
<proteinExistence type="inferred from homology"/>
<evidence type="ECO:0000256" key="8">
    <source>
        <dbReference type="ARBA" id="ARBA00022622"/>
    </source>
</evidence>
<evidence type="ECO:0000256" key="12">
    <source>
        <dbReference type="ARBA" id="ARBA00023026"/>
    </source>
</evidence>
<keyword evidence="8" id="KW-0336">GPI-anchor</keyword>
<dbReference type="PANTHER" id="PTHR20910">
    <property type="entry name" value="AGAP001623-PA"/>
    <property type="match status" value="1"/>
</dbReference>
<evidence type="ECO:0000256" key="5">
    <source>
        <dbReference type="ARBA" id="ARBA00012682"/>
    </source>
</evidence>
<comment type="cofactor">
    <cofactor evidence="1">
        <name>Cu cation</name>
        <dbReference type="ChEBI" id="CHEBI:23378"/>
    </cofactor>
</comment>
<evidence type="ECO:0000256" key="4">
    <source>
        <dbReference type="ARBA" id="ARBA00010457"/>
    </source>
</evidence>
<dbReference type="PANTHER" id="PTHR20910:SF1">
    <property type="entry name" value="SUPEROXIDE DISMUTASE COPPER_ZINC BINDING DOMAIN-CONTAINING PROTEIN"/>
    <property type="match status" value="1"/>
</dbReference>
<evidence type="ECO:0000256" key="14">
    <source>
        <dbReference type="SAM" id="SignalP"/>
    </source>
</evidence>
<dbReference type="AlphaFoldDB" id="A0AAX4HBK2"/>
<dbReference type="FunFam" id="2.60.40.200:FF:000007">
    <property type="entry name" value="Cell surface Cu-only superoxide dismutase 5"/>
    <property type="match status" value="1"/>
</dbReference>
<dbReference type="GO" id="GO:0098552">
    <property type="term" value="C:side of membrane"/>
    <property type="evidence" value="ECO:0007669"/>
    <property type="project" value="UniProtKB-KW"/>
</dbReference>
<organism evidence="16 17">
    <name type="scientific">Australozyma saopauloensis</name>
    <dbReference type="NCBI Taxonomy" id="291208"/>
    <lineage>
        <taxon>Eukaryota</taxon>
        <taxon>Fungi</taxon>
        <taxon>Dikarya</taxon>
        <taxon>Ascomycota</taxon>
        <taxon>Saccharomycotina</taxon>
        <taxon>Pichiomycetes</taxon>
        <taxon>Metschnikowiaceae</taxon>
        <taxon>Australozyma</taxon>
    </lineage>
</organism>
<dbReference type="RefSeq" id="XP_062878253.1">
    <property type="nucleotide sequence ID" value="XM_063022183.1"/>
</dbReference>
<dbReference type="Gene3D" id="2.60.40.200">
    <property type="entry name" value="Superoxide dismutase, copper/zinc binding domain"/>
    <property type="match status" value="1"/>
</dbReference>
<evidence type="ECO:0000259" key="15">
    <source>
        <dbReference type="Pfam" id="PF00080"/>
    </source>
</evidence>
<evidence type="ECO:0000313" key="16">
    <source>
        <dbReference type="EMBL" id="WPK25871.1"/>
    </source>
</evidence>
<dbReference type="SUPFAM" id="SSF49329">
    <property type="entry name" value="Cu,Zn superoxide dismutase-like"/>
    <property type="match status" value="1"/>
</dbReference>
<dbReference type="GeneID" id="88174269"/>
<dbReference type="GO" id="GO:0004784">
    <property type="term" value="F:superoxide dismutase activity"/>
    <property type="evidence" value="ECO:0007669"/>
    <property type="project" value="UniProtKB-EC"/>
</dbReference>
<comment type="similarity">
    <text evidence="4">Belongs to the Cu-Zn superoxide dismutase family.</text>
</comment>
<keyword evidence="8" id="KW-0472">Membrane</keyword>
<evidence type="ECO:0000313" key="17">
    <source>
        <dbReference type="Proteomes" id="UP001338582"/>
    </source>
</evidence>
<keyword evidence="6" id="KW-0134">Cell wall</keyword>
<keyword evidence="10" id="KW-0560">Oxidoreductase</keyword>
<keyword evidence="12" id="KW-0843">Virulence</keyword>
<evidence type="ECO:0000256" key="10">
    <source>
        <dbReference type="ARBA" id="ARBA00023002"/>
    </source>
</evidence>
<evidence type="ECO:0000256" key="7">
    <source>
        <dbReference type="ARBA" id="ARBA00022525"/>
    </source>
</evidence>
<accession>A0AAX4HBK2</accession>
<keyword evidence="8" id="KW-0449">Lipoprotein</keyword>
<dbReference type="KEGG" id="asau:88174269"/>
<feature type="domain" description="Superoxide dismutase copper/zinc binding" evidence="15">
    <location>
        <begin position="43"/>
        <end position="155"/>
    </location>
</feature>
<evidence type="ECO:0000256" key="2">
    <source>
        <dbReference type="ARBA" id="ARBA00004191"/>
    </source>
</evidence>
<comment type="catalytic activity">
    <reaction evidence="13">
        <text>2 superoxide + 2 H(+) = H2O2 + O2</text>
        <dbReference type="Rhea" id="RHEA:20696"/>
        <dbReference type="ChEBI" id="CHEBI:15378"/>
        <dbReference type="ChEBI" id="CHEBI:15379"/>
        <dbReference type="ChEBI" id="CHEBI:16240"/>
        <dbReference type="ChEBI" id="CHEBI:18421"/>
        <dbReference type="EC" id="1.15.1.1"/>
    </reaction>
</comment>
<gene>
    <name evidence="16" type="ORF">PUMCH_003205</name>
</gene>
<dbReference type="EMBL" id="CP138897">
    <property type="protein sequence ID" value="WPK25871.1"/>
    <property type="molecule type" value="Genomic_DNA"/>
</dbReference>
<evidence type="ECO:0000256" key="13">
    <source>
        <dbReference type="ARBA" id="ARBA00049204"/>
    </source>
</evidence>
<keyword evidence="7" id="KW-0964">Secreted</keyword>
<name>A0AAX4HBK2_9ASCO</name>
<keyword evidence="17" id="KW-1185">Reference proteome</keyword>
<dbReference type="Pfam" id="PF00080">
    <property type="entry name" value="Sod_Cu"/>
    <property type="match status" value="1"/>
</dbReference>
<keyword evidence="9" id="KW-0049">Antioxidant</keyword>
<evidence type="ECO:0000256" key="11">
    <source>
        <dbReference type="ARBA" id="ARBA00023008"/>
    </source>
</evidence>
<reference evidence="16 17" key="1">
    <citation type="submission" date="2023-10" db="EMBL/GenBank/DDBJ databases">
        <title>Draft Genome Sequence of Candida saopaulonensis from a very Premature Infant with Sepsis.</title>
        <authorList>
            <person name="Ning Y."/>
            <person name="Dai R."/>
            <person name="Xiao M."/>
            <person name="Xu Y."/>
            <person name="Yan Q."/>
            <person name="Zhang L."/>
        </authorList>
    </citation>
    <scope>NUCLEOTIDE SEQUENCE [LARGE SCALE GENOMIC DNA]</scope>
    <source>
        <strain evidence="16 17">19XY460</strain>
    </source>
</reference>